<dbReference type="KEGG" id="pob:LPB03_16270"/>
<organism evidence="1 2">
    <name type="scientific">Polaribacter vadi</name>
    <dbReference type="NCBI Taxonomy" id="1774273"/>
    <lineage>
        <taxon>Bacteria</taxon>
        <taxon>Pseudomonadati</taxon>
        <taxon>Bacteroidota</taxon>
        <taxon>Flavobacteriia</taxon>
        <taxon>Flavobacteriales</taxon>
        <taxon>Flavobacteriaceae</taxon>
    </lineage>
</organism>
<dbReference type="Proteomes" id="UP000092584">
    <property type="component" value="Unassembled WGS sequence"/>
</dbReference>
<sequence>MVFVVATLALMITIYTIRRRHNRLQKTLENSVPEIVKLFVDILFTDKNYSEQEIFTKFEDIVDEVNRESLDIAVGILVDFKNEHKESEKYPLIISALGIVEHLERKFDSRSNSEKIDAFQEAFVLDLNKFDSKVLRYAYSKNKMIRSEARNSYLALSTNDPYRFFDEFDRDLSKWDEIELMQYLELQKERGNLEGLGKWINYSKNQSLVVFLIKMVGFFKQRGINEILIEKLEDDNELVRAEAILTLGELNISETEQELIDRYYTEPEICQVAIVKTIRKFNSGKSLNFLQEIFKETNNTDTKKIIAEAILNYSYEGKIAFQNMKNSLKGFDLTILQHIETPLIKYK</sequence>
<dbReference type="InterPro" id="IPR011989">
    <property type="entry name" value="ARM-like"/>
</dbReference>
<dbReference type="InterPro" id="IPR016024">
    <property type="entry name" value="ARM-type_fold"/>
</dbReference>
<keyword evidence="2" id="KW-1185">Reference proteome</keyword>
<evidence type="ECO:0008006" key="3">
    <source>
        <dbReference type="Google" id="ProtNLM"/>
    </source>
</evidence>
<dbReference type="Gene3D" id="1.25.10.10">
    <property type="entry name" value="Leucine-rich Repeat Variant"/>
    <property type="match status" value="1"/>
</dbReference>
<dbReference type="AlphaFoldDB" id="A0A1B8TP03"/>
<dbReference type="Pfam" id="PF13646">
    <property type="entry name" value="HEAT_2"/>
    <property type="match status" value="1"/>
</dbReference>
<proteinExistence type="predicted"/>
<gene>
    <name evidence="1" type="ORF">LPB3_16210</name>
</gene>
<evidence type="ECO:0000313" key="2">
    <source>
        <dbReference type="Proteomes" id="UP000092584"/>
    </source>
</evidence>
<accession>A0A1B8TP03</accession>
<evidence type="ECO:0000313" key="1">
    <source>
        <dbReference type="EMBL" id="OBY61355.1"/>
    </source>
</evidence>
<name>A0A1B8TP03_9FLAO</name>
<dbReference type="SUPFAM" id="SSF48371">
    <property type="entry name" value="ARM repeat"/>
    <property type="match status" value="1"/>
</dbReference>
<comment type="caution">
    <text evidence="1">The sequence shown here is derived from an EMBL/GenBank/DDBJ whole genome shotgun (WGS) entry which is preliminary data.</text>
</comment>
<dbReference type="EMBL" id="LSFM01000027">
    <property type="protein sequence ID" value="OBY61355.1"/>
    <property type="molecule type" value="Genomic_DNA"/>
</dbReference>
<dbReference type="STRING" id="1774273.LPB03_16270"/>
<protein>
    <recommendedName>
        <fullName evidence="3">HEAT repeat domain-containing protein</fullName>
    </recommendedName>
</protein>
<reference evidence="2" key="1">
    <citation type="submission" date="2016-02" db="EMBL/GenBank/DDBJ databases">
        <authorList>
            <person name="Shin S.-K."/>
            <person name="Yi H."/>
            <person name="Kim E."/>
        </authorList>
    </citation>
    <scope>NUCLEOTIDE SEQUENCE [LARGE SCALE GENOMIC DNA]</scope>
    <source>
        <strain evidence="2">LPB0003</strain>
    </source>
</reference>